<proteinExistence type="predicted"/>
<evidence type="ECO:0000313" key="2">
    <source>
        <dbReference type="Proteomes" id="UP000823775"/>
    </source>
</evidence>
<comment type="caution">
    <text evidence="1">The sequence shown here is derived from an EMBL/GenBank/DDBJ whole genome shotgun (WGS) entry which is preliminary data.</text>
</comment>
<protein>
    <submittedName>
        <fullName evidence="1">Uncharacterized protein</fullName>
    </submittedName>
</protein>
<feature type="non-terminal residue" evidence="1">
    <location>
        <position position="52"/>
    </location>
</feature>
<dbReference type="Proteomes" id="UP000823775">
    <property type="component" value="Unassembled WGS sequence"/>
</dbReference>
<sequence length="52" mass="5889">MDRTIKGRAILSARPRHFCNNALVSLQQMDRTNGSYVIALSHCVLEESNKDQ</sequence>
<reference evidence="1 2" key="1">
    <citation type="journal article" date="2021" name="BMC Genomics">
        <title>Datura genome reveals duplications of psychoactive alkaloid biosynthetic genes and high mutation rate following tissue culture.</title>
        <authorList>
            <person name="Rajewski A."/>
            <person name="Carter-House D."/>
            <person name="Stajich J."/>
            <person name="Litt A."/>
        </authorList>
    </citation>
    <scope>NUCLEOTIDE SEQUENCE [LARGE SCALE GENOMIC DNA]</scope>
    <source>
        <strain evidence="1">AR-01</strain>
    </source>
</reference>
<organism evidence="1 2">
    <name type="scientific">Datura stramonium</name>
    <name type="common">Jimsonweed</name>
    <name type="synonym">Common thornapple</name>
    <dbReference type="NCBI Taxonomy" id="4076"/>
    <lineage>
        <taxon>Eukaryota</taxon>
        <taxon>Viridiplantae</taxon>
        <taxon>Streptophyta</taxon>
        <taxon>Embryophyta</taxon>
        <taxon>Tracheophyta</taxon>
        <taxon>Spermatophyta</taxon>
        <taxon>Magnoliopsida</taxon>
        <taxon>eudicotyledons</taxon>
        <taxon>Gunneridae</taxon>
        <taxon>Pentapetalae</taxon>
        <taxon>asterids</taxon>
        <taxon>lamiids</taxon>
        <taxon>Solanales</taxon>
        <taxon>Solanaceae</taxon>
        <taxon>Solanoideae</taxon>
        <taxon>Datureae</taxon>
        <taxon>Datura</taxon>
    </lineage>
</organism>
<keyword evidence="2" id="KW-1185">Reference proteome</keyword>
<name>A0ABS8WT75_DATST</name>
<gene>
    <name evidence="1" type="ORF">HAX54_053301</name>
</gene>
<accession>A0ABS8WT75</accession>
<evidence type="ECO:0000313" key="1">
    <source>
        <dbReference type="EMBL" id="MCE3214779.1"/>
    </source>
</evidence>
<dbReference type="EMBL" id="JACEIK010009889">
    <property type="protein sequence ID" value="MCE3214779.1"/>
    <property type="molecule type" value="Genomic_DNA"/>
</dbReference>